<dbReference type="EMBL" id="QAYG01000007">
    <property type="protein sequence ID" value="PTW59382.1"/>
    <property type="molecule type" value="Genomic_DNA"/>
</dbReference>
<dbReference type="NCBIfam" id="TIGR02276">
    <property type="entry name" value="beta_rpt_yvtn"/>
    <property type="match status" value="1"/>
</dbReference>
<name>A0A2T5V6K4_9HYPH</name>
<accession>A0A2T5V6K4</accession>
<dbReference type="AlphaFoldDB" id="A0A2T5V6K4"/>
<sequence>MRTRIHADVSTPFATMAPTTSGATAALETDGGNPGLGILKDVLRPLALVGTLALLATAADAAPAVVKTVPAGTNVYELAVAPDGPVYVATAGERGKHNSKILVLDPETLEIKNTIDMAEVPAFGITLNAKTNTLYATGTRLGAVAAVDAKAGKLIKPIATGNKAHLREITVDEAANRIYATVVGRKEDKSAIWVIDGATNTLEKTFDGIDLGATGLALDPKNRRLFTTLLYSNEVIALDTETGAVSARYPSGGEFPTNVAYDADRGRLYVTNQKSGTMTVLDADNGKLIDTVKTGDGALGVNFDAGHVYIANRGAGTVSVIDAETLKVLASLKTGSAPNTVAVDRKSGRVYVTNKTTPRPRDAPPVIDPNGDTVSLIRP</sequence>
<dbReference type="InterPro" id="IPR015943">
    <property type="entry name" value="WD40/YVTN_repeat-like_dom_sf"/>
</dbReference>
<feature type="region of interest" description="Disordered" evidence="2">
    <location>
        <begin position="355"/>
        <end position="379"/>
    </location>
</feature>
<organism evidence="4 5">
    <name type="scientific">Breoghania corrubedonensis</name>
    <dbReference type="NCBI Taxonomy" id="665038"/>
    <lineage>
        <taxon>Bacteria</taxon>
        <taxon>Pseudomonadati</taxon>
        <taxon>Pseudomonadota</taxon>
        <taxon>Alphaproteobacteria</taxon>
        <taxon>Hyphomicrobiales</taxon>
        <taxon>Stappiaceae</taxon>
        <taxon>Breoghania</taxon>
    </lineage>
</organism>
<evidence type="ECO:0000313" key="5">
    <source>
        <dbReference type="Proteomes" id="UP000244081"/>
    </source>
</evidence>
<dbReference type="InterPro" id="IPR048433">
    <property type="entry name" value="YNCE-like_beta-prop"/>
</dbReference>
<dbReference type="SUPFAM" id="SSF51004">
    <property type="entry name" value="C-terminal (heme d1) domain of cytochrome cd1-nitrite reductase"/>
    <property type="match status" value="1"/>
</dbReference>
<evidence type="ECO:0000256" key="2">
    <source>
        <dbReference type="SAM" id="MobiDB-lite"/>
    </source>
</evidence>
<keyword evidence="1" id="KW-0732">Signal</keyword>
<protein>
    <submittedName>
        <fullName evidence="4">YVTN family beta-propeller protein</fullName>
    </submittedName>
</protein>
<dbReference type="PANTHER" id="PTHR47197:SF3">
    <property type="entry name" value="DIHYDRO-HEME D1 DEHYDROGENASE"/>
    <property type="match status" value="1"/>
</dbReference>
<dbReference type="Pfam" id="PF21783">
    <property type="entry name" value="YNCE"/>
    <property type="match status" value="1"/>
</dbReference>
<dbReference type="Gene3D" id="2.130.10.10">
    <property type="entry name" value="YVTN repeat-like/Quinoprotein amine dehydrogenase"/>
    <property type="match status" value="1"/>
</dbReference>
<proteinExistence type="predicted"/>
<keyword evidence="5" id="KW-1185">Reference proteome</keyword>
<reference evidence="4 5" key="1">
    <citation type="submission" date="2018-04" db="EMBL/GenBank/DDBJ databases">
        <title>Genomic Encyclopedia of Archaeal and Bacterial Type Strains, Phase II (KMG-II): from individual species to whole genera.</title>
        <authorList>
            <person name="Goeker M."/>
        </authorList>
    </citation>
    <scope>NUCLEOTIDE SEQUENCE [LARGE SCALE GENOMIC DNA]</scope>
    <source>
        <strain evidence="4 5">DSM 23382</strain>
    </source>
</reference>
<dbReference type="InterPro" id="IPR011964">
    <property type="entry name" value="YVTN_b-propeller_repeat"/>
</dbReference>
<evidence type="ECO:0000256" key="1">
    <source>
        <dbReference type="ARBA" id="ARBA00022729"/>
    </source>
</evidence>
<evidence type="ECO:0000259" key="3">
    <source>
        <dbReference type="Pfam" id="PF21783"/>
    </source>
</evidence>
<gene>
    <name evidence="4" type="ORF">C8N35_10795</name>
</gene>
<dbReference type="InterPro" id="IPR011048">
    <property type="entry name" value="Haem_d1_sf"/>
</dbReference>
<comment type="caution">
    <text evidence="4">The sequence shown here is derived from an EMBL/GenBank/DDBJ whole genome shotgun (WGS) entry which is preliminary data.</text>
</comment>
<feature type="domain" description="YNCE-like beta-propeller" evidence="3">
    <location>
        <begin position="213"/>
        <end position="355"/>
    </location>
</feature>
<dbReference type="Proteomes" id="UP000244081">
    <property type="component" value="Unassembled WGS sequence"/>
</dbReference>
<evidence type="ECO:0000313" key="4">
    <source>
        <dbReference type="EMBL" id="PTW59382.1"/>
    </source>
</evidence>
<dbReference type="InterPro" id="IPR051200">
    <property type="entry name" value="Host-pathogen_enzymatic-act"/>
</dbReference>
<dbReference type="RefSeq" id="WP_210203570.1">
    <property type="nucleotide sequence ID" value="NZ_QAYG01000007.1"/>
</dbReference>
<dbReference type="PANTHER" id="PTHR47197">
    <property type="entry name" value="PROTEIN NIRF"/>
    <property type="match status" value="1"/>
</dbReference>